<feature type="region of interest" description="Disordered" evidence="6">
    <location>
        <begin position="638"/>
        <end position="667"/>
    </location>
</feature>
<dbReference type="PANTHER" id="PTHR24207:SF2">
    <property type="entry name" value="ZYX102 PROTEIN"/>
    <property type="match status" value="1"/>
</dbReference>
<evidence type="ECO:0000256" key="5">
    <source>
        <dbReference type="PROSITE-ProRule" id="PRU00125"/>
    </source>
</evidence>
<feature type="region of interest" description="Disordered" evidence="6">
    <location>
        <begin position="563"/>
        <end position="602"/>
    </location>
</feature>
<feature type="domain" description="LIM zinc-binding" evidence="7">
    <location>
        <begin position="739"/>
        <end position="800"/>
    </location>
</feature>
<dbReference type="GO" id="GO:0046872">
    <property type="term" value="F:metal ion binding"/>
    <property type="evidence" value="ECO:0007669"/>
    <property type="project" value="UniProtKB-KW"/>
</dbReference>
<dbReference type="AlphaFoldDB" id="A0AAF5CZF3"/>
<evidence type="ECO:0000256" key="3">
    <source>
        <dbReference type="ARBA" id="ARBA00022833"/>
    </source>
</evidence>
<keyword evidence="3 5" id="KW-0862">Zinc</keyword>
<sequence>IKSFIDNINKGYNVIIASDKKLICTASNCLDWCRTKRGARYSGCHCLDAMLEVFSKQTDEDIVVSEKRFMCFEDSCINWCSGREGTVFASGDQQNYVVVLYERRFMCFNSSCEEWCKEKGHELGTCHCLGEIKNNDTKYINTDLLLKECVIFRTFNIYFMRNYCLMRLKKIKIEIVIKFFKCFSNLHPIDDIFLISITKTLLDLVINNSSNQKQKKVNENIIIFQNRSSVMKLTMNSKKNKIEHFRSSILNEYCSTKINEYRSMKKKIHINIIIVDINNDFCSKRLCTRSSVRSFLPEALPLARSLLVNVGVETSRKITLLNDTITCYQILKVSFNPSLCCRLCDFVKYAFFLCIFIIKKNRYYFFKKPIQLNHIVDYETKRYLQELDSFGLPPPLQPLCPINTEEFTNTRTMNDITEKLNKLNLDKQKKLKHEQKNGSDKQNIITNNNYNKINSNNNFLKNNNDALSLKNEKNVTYNEISNNRNEEKILLDKNKIILSKPVNENSMSYKFSEEERKEIIDKEVSRKLRESVLRKNRPLNSTLSSQNQTVEDAKEYLKAHKDTFEGINRNRGGSTPSPSYFENQSTYSNHTKPYRSFDQRDIVSRNIYSPTNKYTTYYNTPSPSSSSIVSSIDNERWSNTSLHNSSTDSSSITTPKNSNNTMYTNKYNNPKDYNNILNNHDKNYSIVNRNDNTIIKTILNDGKKKINNNEGKINKKVEFNLTPKMKIYNTTEESNYSIGVCSKCSLNLYNTDSITYALEKTYHENCFKCITCQQPLKGKKFYHFNGKVYCEKDYLLYGIKENTEKCFECKNNIVDVVLTALKRTYHPQCFRCKECRKMLDGLPFTVDKNGQIFCREDYHKIYSPKCSRCNKAIYNDNEITEIIRITSLKKDFHVDCYVCEGCGVNLKKNSDKKCYPLDGIILCKSCNILWTRTGGSKNPITNL</sequence>
<dbReference type="PANTHER" id="PTHR24207">
    <property type="entry name" value="ZYX102 PROTEIN"/>
    <property type="match status" value="1"/>
</dbReference>
<evidence type="ECO:0000256" key="6">
    <source>
        <dbReference type="SAM" id="MobiDB-lite"/>
    </source>
</evidence>
<dbReference type="Pfam" id="PF00412">
    <property type="entry name" value="LIM"/>
    <property type="match status" value="3"/>
</dbReference>
<dbReference type="SUPFAM" id="SSF57716">
    <property type="entry name" value="Glucocorticoid receptor-like (DNA-binding domain)"/>
    <property type="match status" value="2"/>
</dbReference>
<feature type="compositionally biased region" description="Low complexity" evidence="6">
    <location>
        <begin position="638"/>
        <end position="654"/>
    </location>
</feature>
<proteinExistence type="predicted"/>
<dbReference type="WBParaSite" id="TCONS_00004281.p1">
    <property type="protein sequence ID" value="TCONS_00004281.p1"/>
    <property type="gene ID" value="XLOC_001526"/>
</dbReference>
<dbReference type="Proteomes" id="UP000035681">
    <property type="component" value="Unplaced"/>
</dbReference>
<dbReference type="GO" id="GO:0098609">
    <property type="term" value="P:cell-cell adhesion"/>
    <property type="evidence" value="ECO:0007669"/>
    <property type="project" value="TreeGrafter"/>
</dbReference>
<reference evidence="9" key="1">
    <citation type="submission" date="2024-02" db="UniProtKB">
        <authorList>
            <consortium name="WormBaseParasite"/>
        </authorList>
    </citation>
    <scope>IDENTIFICATION</scope>
</reference>
<feature type="region of interest" description="Disordered" evidence="6">
    <location>
        <begin position="612"/>
        <end position="631"/>
    </location>
</feature>
<dbReference type="GO" id="GO:0005925">
    <property type="term" value="C:focal adhesion"/>
    <property type="evidence" value="ECO:0007669"/>
    <property type="project" value="TreeGrafter"/>
</dbReference>
<keyword evidence="2" id="KW-0677">Repeat</keyword>
<protein>
    <submittedName>
        <fullName evidence="9">LIM zinc-binding domain-containing protein</fullName>
    </submittedName>
</protein>
<dbReference type="SMART" id="SM00132">
    <property type="entry name" value="LIM"/>
    <property type="match status" value="3"/>
</dbReference>
<dbReference type="PROSITE" id="PS50023">
    <property type="entry name" value="LIM_DOMAIN_2"/>
    <property type="match status" value="3"/>
</dbReference>
<evidence type="ECO:0000256" key="2">
    <source>
        <dbReference type="ARBA" id="ARBA00022737"/>
    </source>
</evidence>
<dbReference type="PROSITE" id="PS00478">
    <property type="entry name" value="LIM_DOMAIN_1"/>
    <property type="match status" value="1"/>
</dbReference>
<name>A0AAF5CZF3_STRER</name>
<evidence type="ECO:0000256" key="4">
    <source>
        <dbReference type="ARBA" id="ARBA00023038"/>
    </source>
</evidence>
<accession>A0AAF5CZF3</accession>
<dbReference type="Gene3D" id="2.10.110.10">
    <property type="entry name" value="Cysteine Rich Protein"/>
    <property type="match status" value="3"/>
</dbReference>
<evidence type="ECO:0000259" key="7">
    <source>
        <dbReference type="PROSITE" id="PS50023"/>
    </source>
</evidence>
<dbReference type="CDD" id="cd08368">
    <property type="entry name" value="LIM"/>
    <property type="match status" value="1"/>
</dbReference>
<evidence type="ECO:0000313" key="9">
    <source>
        <dbReference type="WBParaSite" id="TCONS_00004281.p1"/>
    </source>
</evidence>
<dbReference type="InterPro" id="IPR001781">
    <property type="entry name" value="Znf_LIM"/>
</dbReference>
<organism evidence="8 9">
    <name type="scientific">Strongyloides stercoralis</name>
    <name type="common">Threadworm</name>
    <dbReference type="NCBI Taxonomy" id="6248"/>
    <lineage>
        <taxon>Eukaryota</taxon>
        <taxon>Metazoa</taxon>
        <taxon>Ecdysozoa</taxon>
        <taxon>Nematoda</taxon>
        <taxon>Chromadorea</taxon>
        <taxon>Rhabditida</taxon>
        <taxon>Tylenchina</taxon>
        <taxon>Panagrolaimomorpha</taxon>
        <taxon>Strongyloidoidea</taxon>
        <taxon>Strongyloididae</taxon>
        <taxon>Strongyloides</taxon>
    </lineage>
</organism>
<keyword evidence="8" id="KW-1185">Reference proteome</keyword>
<evidence type="ECO:0000313" key="8">
    <source>
        <dbReference type="Proteomes" id="UP000035681"/>
    </source>
</evidence>
<feature type="compositionally biased region" description="Polar residues" evidence="6">
    <location>
        <begin position="571"/>
        <end position="591"/>
    </location>
</feature>
<feature type="compositionally biased region" description="Polar residues" evidence="6">
    <location>
        <begin position="655"/>
        <end position="667"/>
    </location>
</feature>
<feature type="domain" description="LIM zinc-binding" evidence="7">
    <location>
        <begin position="865"/>
        <end position="933"/>
    </location>
</feature>
<feature type="domain" description="LIM zinc-binding" evidence="7">
    <location>
        <begin position="804"/>
        <end position="864"/>
    </location>
</feature>
<keyword evidence="4 5" id="KW-0440">LIM domain</keyword>
<keyword evidence="1 5" id="KW-0479">Metal-binding</keyword>
<evidence type="ECO:0000256" key="1">
    <source>
        <dbReference type="ARBA" id="ARBA00022723"/>
    </source>
</evidence>
<dbReference type="GO" id="GO:0001725">
    <property type="term" value="C:stress fiber"/>
    <property type="evidence" value="ECO:0007669"/>
    <property type="project" value="TreeGrafter"/>
</dbReference>